<organism evidence="1 2">
    <name type="scientific">Clostridium botulinum</name>
    <dbReference type="NCBI Taxonomy" id="1491"/>
    <lineage>
        <taxon>Bacteria</taxon>
        <taxon>Bacillati</taxon>
        <taxon>Bacillota</taxon>
        <taxon>Clostridia</taxon>
        <taxon>Eubacteriales</taxon>
        <taxon>Clostridiaceae</taxon>
        <taxon>Clostridium</taxon>
    </lineage>
</organism>
<name>A0A846J3X8_CLOBO</name>
<dbReference type="AlphaFoldDB" id="A0A846J3X8"/>
<dbReference type="Proteomes" id="UP000480039">
    <property type="component" value="Unassembled WGS sequence"/>
</dbReference>
<evidence type="ECO:0000313" key="2">
    <source>
        <dbReference type="Proteomes" id="UP000480039"/>
    </source>
</evidence>
<protein>
    <submittedName>
        <fullName evidence="1">Uncharacterized protein</fullName>
    </submittedName>
</protein>
<proteinExistence type="predicted"/>
<dbReference type="EMBL" id="SWQE01000004">
    <property type="protein sequence ID" value="NFJ08786.1"/>
    <property type="molecule type" value="Genomic_DNA"/>
</dbReference>
<evidence type="ECO:0000313" key="1">
    <source>
        <dbReference type="EMBL" id="NFJ08786.1"/>
    </source>
</evidence>
<gene>
    <name evidence="1" type="ORF">FC871_09925</name>
</gene>
<comment type="caution">
    <text evidence="1">The sequence shown here is derived from an EMBL/GenBank/DDBJ whole genome shotgun (WGS) entry which is preliminary data.</text>
</comment>
<sequence length="146" mass="17026">MTFASSQYINWEREPNEAFTSDNYLVSYSFDSALNKGYLPRSDQDIWYFIAREENPYKTSMKTPENFFYDFVAYEILPGETLVKVAEAIGTDTLKEVTVPGGDNSWHGLRSYYVKVYSNWVTYSQYSTEIDSDEPYTIVCDDRKNN</sequence>
<accession>A0A846J3X8</accession>
<reference evidence="1 2" key="1">
    <citation type="submission" date="2019-04" db="EMBL/GenBank/DDBJ databases">
        <title>Genome sequencing of Clostridium botulinum Groups I-IV and Clostridium butyricum.</title>
        <authorList>
            <person name="Brunt J."/>
            <person name="Van Vliet A.H.M."/>
            <person name="Stringer S.C."/>
            <person name="Carter A.T."/>
            <person name="Peck M.W."/>
        </authorList>
    </citation>
    <scope>NUCLEOTIDE SEQUENCE [LARGE SCALE GENOMIC DNA]</scope>
    <source>
        <strain evidence="1 2">Colworth BL30</strain>
    </source>
</reference>